<organism evidence="2 3">
    <name type="scientific">Croceibacterium xixiisoli</name>
    <dbReference type="NCBI Taxonomy" id="1476466"/>
    <lineage>
        <taxon>Bacteria</taxon>
        <taxon>Pseudomonadati</taxon>
        <taxon>Pseudomonadota</taxon>
        <taxon>Alphaproteobacteria</taxon>
        <taxon>Sphingomonadales</taxon>
        <taxon>Erythrobacteraceae</taxon>
        <taxon>Croceibacterium</taxon>
    </lineage>
</organism>
<comment type="caution">
    <text evidence="2">The sequence shown here is derived from an EMBL/GenBank/DDBJ whole genome shotgun (WGS) entry which is preliminary data.</text>
</comment>
<protein>
    <recommendedName>
        <fullName evidence="4">Transferrin-binding protein B C-lobe/N-lobe beta barrel domain-containing protein</fullName>
    </recommendedName>
</protein>
<evidence type="ECO:0000313" key="2">
    <source>
        <dbReference type="EMBL" id="MXO99732.1"/>
    </source>
</evidence>
<keyword evidence="3" id="KW-1185">Reference proteome</keyword>
<evidence type="ECO:0008006" key="4">
    <source>
        <dbReference type="Google" id="ProtNLM"/>
    </source>
</evidence>
<proteinExistence type="predicted"/>
<name>A0A6I4TV91_9SPHN</name>
<dbReference type="SUPFAM" id="SSF56925">
    <property type="entry name" value="OMPA-like"/>
    <property type="match status" value="1"/>
</dbReference>
<sequence>MNRAKLLTFAASTVILASCGNDDKPTPAPTPPPAGAPTPTPSTPRPSPTPTYVKVSDLTADRTFASACAIPSLGSSSPPFFTSLSGKPNLSYSATTKSWTFHETDLDNIFIESDKVNPQHLFFRKPLTPVAGSFSESFSFGYTGANTTEYVTPADFIRSFASGGQRVYSCLAGSPTQASDMPIRNESAYSAVNLVGGGSILEPGAQILNLRFDPTISTFAATFDAAAGQLRITLDIKARNSFDFNQTGPITDIGIFTGSVEVDTANQRFEGYLKNDEFGDHAVSLSGWFFGPQAAEMGFNFASSASNGLKSIGVSGKMLAKR</sequence>
<accession>A0A6I4TV91</accession>
<dbReference type="Gene3D" id="2.40.160.90">
    <property type="match status" value="1"/>
</dbReference>
<evidence type="ECO:0000313" key="3">
    <source>
        <dbReference type="Proteomes" id="UP000469430"/>
    </source>
</evidence>
<feature type="compositionally biased region" description="Pro residues" evidence="1">
    <location>
        <begin position="26"/>
        <end position="49"/>
    </location>
</feature>
<evidence type="ECO:0000256" key="1">
    <source>
        <dbReference type="SAM" id="MobiDB-lite"/>
    </source>
</evidence>
<dbReference type="EMBL" id="WTYJ01000002">
    <property type="protein sequence ID" value="MXO99732.1"/>
    <property type="molecule type" value="Genomic_DNA"/>
</dbReference>
<reference evidence="2 3" key="1">
    <citation type="submission" date="2019-12" db="EMBL/GenBank/DDBJ databases">
        <title>Genomic-based taxomic classification of the family Erythrobacteraceae.</title>
        <authorList>
            <person name="Xu L."/>
        </authorList>
    </citation>
    <scope>NUCLEOTIDE SEQUENCE [LARGE SCALE GENOMIC DNA]</scope>
    <source>
        <strain evidence="2 3">S36</strain>
    </source>
</reference>
<dbReference type="PROSITE" id="PS51257">
    <property type="entry name" value="PROKAR_LIPOPROTEIN"/>
    <property type="match status" value="1"/>
</dbReference>
<dbReference type="RefSeq" id="WP_202392723.1">
    <property type="nucleotide sequence ID" value="NZ_JBHSCP010000001.1"/>
</dbReference>
<feature type="region of interest" description="Disordered" evidence="1">
    <location>
        <begin position="20"/>
        <end position="50"/>
    </location>
</feature>
<dbReference type="AlphaFoldDB" id="A0A6I4TV91"/>
<dbReference type="Proteomes" id="UP000469430">
    <property type="component" value="Unassembled WGS sequence"/>
</dbReference>
<gene>
    <name evidence="2" type="ORF">GRI97_12100</name>
</gene>
<dbReference type="InterPro" id="IPR011250">
    <property type="entry name" value="OMP/PagP_B-barrel"/>
</dbReference>